<feature type="chain" id="PRO_5042150104" evidence="3">
    <location>
        <begin position="16"/>
        <end position="152"/>
    </location>
</feature>
<evidence type="ECO:0000256" key="1">
    <source>
        <dbReference type="SAM" id="MobiDB-lite"/>
    </source>
</evidence>
<name>A0AAE9E1C5_CAEBR</name>
<protein>
    <submittedName>
        <fullName evidence="4">Uncharacterized protein</fullName>
    </submittedName>
</protein>
<feature type="compositionally biased region" description="Low complexity" evidence="1">
    <location>
        <begin position="126"/>
        <end position="152"/>
    </location>
</feature>
<dbReference type="AlphaFoldDB" id="A0AAE9E1C5"/>
<keyword evidence="3" id="KW-0732">Signal</keyword>
<feature type="compositionally biased region" description="Basic residues" evidence="1">
    <location>
        <begin position="116"/>
        <end position="125"/>
    </location>
</feature>
<keyword evidence="2" id="KW-0472">Membrane</keyword>
<feature type="signal peptide" evidence="3">
    <location>
        <begin position="1"/>
        <end position="15"/>
    </location>
</feature>
<organism evidence="4 5">
    <name type="scientific">Caenorhabditis briggsae</name>
    <dbReference type="NCBI Taxonomy" id="6238"/>
    <lineage>
        <taxon>Eukaryota</taxon>
        <taxon>Metazoa</taxon>
        <taxon>Ecdysozoa</taxon>
        <taxon>Nematoda</taxon>
        <taxon>Chromadorea</taxon>
        <taxon>Rhabditida</taxon>
        <taxon>Rhabditina</taxon>
        <taxon>Rhabditomorpha</taxon>
        <taxon>Rhabditoidea</taxon>
        <taxon>Rhabditidae</taxon>
        <taxon>Peloderinae</taxon>
        <taxon>Caenorhabditis</taxon>
    </lineage>
</organism>
<accession>A0AAE9E1C5</accession>
<dbReference type="EMBL" id="CP092620">
    <property type="protein sequence ID" value="UMM11416.1"/>
    <property type="molecule type" value="Genomic_DNA"/>
</dbReference>
<evidence type="ECO:0000256" key="2">
    <source>
        <dbReference type="SAM" id="Phobius"/>
    </source>
</evidence>
<evidence type="ECO:0000313" key="5">
    <source>
        <dbReference type="Proteomes" id="UP000829354"/>
    </source>
</evidence>
<feature type="region of interest" description="Disordered" evidence="1">
    <location>
        <begin position="106"/>
        <end position="152"/>
    </location>
</feature>
<reference evidence="4 5" key="1">
    <citation type="submission" date="2022-04" db="EMBL/GenBank/DDBJ databases">
        <title>Chromosome-level reference genomes for two strains of Caenorhabditis briggsae: an improved platform for comparative genomics.</title>
        <authorList>
            <person name="Stevens L."/>
            <person name="Andersen E."/>
        </authorList>
    </citation>
    <scope>NUCLEOTIDE SEQUENCE [LARGE SCALE GENOMIC DNA]</scope>
    <source>
        <strain evidence="4">VX34</strain>
        <tissue evidence="4">Whole-organism</tissue>
    </source>
</reference>
<feature type="transmembrane region" description="Helical" evidence="2">
    <location>
        <begin position="39"/>
        <end position="65"/>
    </location>
</feature>
<evidence type="ECO:0000256" key="3">
    <source>
        <dbReference type="SAM" id="SignalP"/>
    </source>
</evidence>
<keyword evidence="2" id="KW-1133">Transmembrane helix</keyword>
<keyword evidence="5" id="KW-1185">Reference proteome</keyword>
<sequence>MRFIYFILLPVIVMADKNNTAACFRDLVVLKNISNEFILLYATAGGNVLLLILNSTILFAVLGYMKPVISEIRKQTFIIIDNILHSYIPAEIREVVGCKPEVTLDGGEEKKEKKTAGKAKKRPSKPSKTSKTSIGKTGASIATTGGTAAASE</sequence>
<dbReference type="Proteomes" id="UP000829354">
    <property type="component" value="Chromosome I"/>
</dbReference>
<gene>
    <name evidence="4" type="ORF">L5515_000717</name>
</gene>
<proteinExistence type="predicted"/>
<keyword evidence="2" id="KW-0812">Transmembrane</keyword>
<evidence type="ECO:0000313" key="4">
    <source>
        <dbReference type="EMBL" id="UMM11416.1"/>
    </source>
</evidence>